<keyword evidence="3" id="KW-1185">Reference proteome</keyword>
<feature type="region of interest" description="Disordered" evidence="1">
    <location>
        <begin position="263"/>
        <end position="284"/>
    </location>
</feature>
<name>A0A9P0H914_NEZVI</name>
<feature type="compositionally biased region" description="Acidic residues" evidence="1">
    <location>
        <begin position="10"/>
        <end position="23"/>
    </location>
</feature>
<feature type="compositionally biased region" description="Acidic residues" evidence="1">
    <location>
        <begin position="263"/>
        <end position="272"/>
    </location>
</feature>
<gene>
    <name evidence="2" type="ORF">NEZAVI_LOCUS7317</name>
</gene>
<feature type="compositionally biased region" description="Basic and acidic residues" evidence="1">
    <location>
        <begin position="24"/>
        <end position="45"/>
    </location>
</feature>
<accession>A0A9P0H914</accession>
<protein>
    <submittedName>
        <fullName evidence="2">Uncharacterized protein</fullName>
    </submittedName>
</protein>
<evidence type="ECO:0000313" key="3">
    <source>
        <dbReference type="Proteomes" id="UP001152798"/>
    </source>
</evidence>
<organism evidence="2 3">
    <name type="scientific">Nezara viridula</name>
    <name type="common">Southern green stink bug</name>
    <name type="synonym">Cimex viridulus</name>
    <dbReference type="NCBI Taxonomy" id="85310"/>
    <lineage>
        <taxon>Eukaryota</taxon>
        <taxon>Metazoa</taxon>
        <taxon>Ecdysozoa</taxon>
        <taxon>Arthropoda</taxon>
        <taxon>Hexapoda</taxon>
        <taxon>Insecta</taxon>
        <taxon>Pterygota</taxon>
        <taxon>Neoptera</taxon>
        <taxon>Paraneoptera</taxon>
        <taxon>Hemiptera</taxon>
        <taxon>Heteroptera</taxon>
        <taxon>Panheteroptera</taxon>
        <taxon>Pentatomomorpha</taxon>
        <taxon>Pentatomoidea</taxon>
        <taxon>Pentatomidae</taxon>
        <taxon>Pentatominae</taxon>
        <taxon>Nezara</taxon>
    </lineage>
</organism>
<proteinExistence type="predicted"/>
<dbReference type="AlphaFoldDB" id="A0A9P0H914"/>
<dbReference type="EMBL" id="OV725079">
    <property type="protein sequence ID" value="CAH1397506.1"/>
    <property type="molecule type" value="Genomic_DNA"/>
</dbReference>
<dbReference type="Proteomes" id="UP001152798">
    <property type="component" value="Chromosome 3"/>
</dbReference>
<reference evidence="2" key="1">
    <citation type="submission" date="2022-01" db="EMBL/GenBank/DDBJ databases">
        <authorList>
            <person name="King R."/>
        </authorList>
    </citation>
    <scope>NUCLEOTIDE SEQUENCE</scope>
</reference>
<evidence type="ECO:0000313" key="2">
    <source>
        <dbReference type="EMBL" id="CAH1397506.1"/>
    </source>
</evidence>
<feature type="compositionally biased region" description="Basic and acidic residues" evidence="1">
    <location>
        <begin position="273"/>
        <end position="284"/>
    </location>
</feature>
<feature type="region of interest" description="Disordered" evidence="1">
    <location>
        <begin position="1"/>
        <end position="55"/>
    </location>
</feature>
<evidence type="ECO:0000256" key="1">
    <source>
        <dbReference type="SAM" id="MobiDB-lite"/>
    </source>
</evidence>
<feature type="region of interest" description="Disordered" evidence="1">
    <location>
        <begin position="87"/>
        <end position="106"/>
    </location>
</feature>
<sequence>MAEEQIIIETNEEAIPEEYSEAEEASRTKIEKDAEAANQPEEMKPQKFMAVDLPFKDDQGNEKMRRITVPIIRELKERKYKIIKRKRTVPRKKKNERDEEEDTEEEYDACMLVETVTKTVLIRDVLESGDVEEREEDFKEEYLIGKERKFKYVTVEKEDENGATHEVEELEVESEIEDEKAHRRRRRIRKRIVKNRYNSEHELIGEEFKSEWIDEEEGMVREEFSHIEEEQPKEPKVEEEEKEHVIMLEDEEWKAIDELMMEGEEESIEEESEKEKIPRETSRDRERKKQKVSFYKLMKLFLNEIERRKVLMRDIKLFCHLTQAQVKSPGKEFEENPQKFIDQETAEVEALTKHLIEVYEQYKEEESRYQKEIDEVSQSEKKHLQDYKRLLLDLIHDSDKNVMKRLSKGQDLTKVVEDTFKYEELLSKEYVKKAICTMNIEQIKYLLFTEVDQSDVPDEQKQVDPFELDKMMKGLRNFENEALEEYVLFLSCYI</sequence>